<protein>
    <recommendedName>
        <fullName evidence="4">Secreted protein</fullName>
    </recommendedName>
</protein>
<sequence>MVTVVRVMVASVGLVTARASTLGGLGTATSRHSLILSLVEFLSFVGIEQRTMEFKYVFNQFPLPLELLATVANLMHSP</sequence>
<accession>A0A392QJZ8</accession>
<organism evidence="2 3">
    <name type="scientific">Trifolium medium</name>
    <dbReference type="NCBI Taxonomy" id="97028"/>
    <lineage>
        <taxon>Eukaryota</taxon>
        <taxon>Viridiplantae</taxon>
        <taxon>Streptophyta</taxon>
        <taxon>Embryophyta</taxon>
        <taxon>Tracheophyta</taxon>
        <taxon>Spermatophyta</taxon>
        <taxon>Magnoliopsida</taxon>
        <taxon>eudicotyledons</taxon>
        <taxon>Gunneridae</taxon>
        <taxon>Pentapetalae</taxon>
        <taxon>rosids</taxon>
        <taxon>fabids</taxon>
        <taxon>Fabales</taxon>
        <taxon>Fabaceae</taxon>
        <taxon>Papilionoideae</taxon>
        <taxon>50 kb inversion clade</taxon>
        <taxon>NPAAA clade</taxon>
        <taxon>Hologalegina</taxon>
        <taxon>IRL clade</taxon>
        <taxon>Trifolieae</taxon>
        <taxon>Trifolium</taxon>
    </lineage>
</organism>
<proteinExistence type="predicted"/>
<dbReference type="EMBL" id="LXQA010143128">
    <property type="protein sequence ID" value="MCI24711.1"/>
    <property type="molecule type" value="Genomic_DNA"/>
</dbReference>
<name>A0A392QJZ8_9FABA</name>
<evidence type="ECO:0008006" key="4">
    <source>
        <dbReference type="Google" id="ProtNLM"/>
    </source>
</evidence>
<evidence type="ECO:0000313" key="2">
    <source>
        <dbReference type="EMBL" id="MCI24711.1"/>
    </source>
</evidence>
<evidence type="ECO:0000256" key="1">
    <source>
        <dbReference type="SAM" id="SignalP"/>
    </source>
</evidence>
<feature type="chain" id="PRO_5017201055" description="Secreted protein" evidence="1">
    <location>
        <begin position="20"/>
        <end position="78"/>
    </location>
</feature>
<dbReference type="AlphaFoldDB" id="A0A392QJZ8"/>
<feature type="signal peptide" evidence="1">
    <location>
        <begin position="1"/>
        <end position="19"/>
    </location>
</feature>
<keyword evidence="1" id="KW-0732">Signal</keyword>
<comment type="caution">
    <text evidence="2">The sequence shown here is derived from an EMBL/GenBank/DDBJ whole genome shotgun (WGS) entry which is preliminary data.</text>
</comment>
<dbReference type="Proteomes" id="UP000265520">
    <property type="component" value="Unassembled WGS sequence"/>
</dbReference>
<keyword evidence="3" id="KW-1185">Reference proteome</keyword>
<reference evidence="2 3" key="1">
    <citation type="journal article" date="2018" name="Front. Plant Sci.">
        <title>Red Clover (Trifolium pratense) and Zigzag Clover (T. medium) - A Picture of Genomic Similarities and Differences.</title>
        <authorList>
            <person name="Dluhosova J."/>
            <person name="Istvanek J."/>
            <person name="Nedelnik J."/>
            <person name="Repkova J."/>
        </authorList>
    </citation>
    <scope>NUCLEOTIDE SEQUENCE [LARGE SCALE GENOMIC DNA]</scope>
    <source>
        <strain evidence="3">cv. 10/8</strain>
        <tissue evidence="2">Leaf</tissue>
    </source>
</reference>
<evidence type="ECO:0000313" key="3">
    <source>
        <dbReference type="Proteomes" id="UP000265520"/>
    </source>
</evidence>